<reference evidence="2" key="1">
    <citation type="submission" date="2023-04" db="EMBL/GenBank/DDBJ databases">
        <authorList>
            <consortium name="ELIXIR-Norway"/>
        </authorList>
    </citation>
    <scope>NUCLEOTIDE SEQUENCE [LARGE SCALE GENOMIC DNA]</scope>
</reference>
<keyword evidence="3" id="KW-1185">Reference proteome</keyword>
<proteinExistence type="predicted"/>
<gene>
    <name evidence="2" type="ORF">MRATA1EN1_LOCUS14790</name>
</gene>
<protein>
    <submittedName>
        <fullName evidence="2">Uncharacterized protein</fullName>
    </submittedName>
</protein>
<feature type="region of interest" description="Disordered" evidence="1">
    <location>
        <begin position="72"/>
        <end position="101"/>
    </location>
</feature>
<accession>A0ABN8YZG5</accession>
<evidence type="ECO:0000256" key="1">
    <source>
        <dbReference type="SAM" id="MobiDB-lite"/>
    </source>
</evidence>
<name>A0ABN8YZG5_RANTA</name>
<sequence length="101" mass="10381">MGQDLGPGGVLDSVFPCLVQLQTLICFLNLGGIPQCEARLGGMSTLGQRTERQTGLATNTCPVGLDLASGQISEVTDSQTQKSWDGARKGEVSASPVGDGS</sequence>
<dbReference type="Proteomes" id="UP001176941">
    <property type="component" value="Chromosome 25"/>
</dbReference>
<feature type="compositionally biased region" description="Polar residues" evidence="1">
    <location>
        <begin position="72"/>
        <end position="83"/>
    </location>
</feature>
<dbReference type="EMBL" id="OX459961">
    <property type="protein sequence ID" value="CAI9165828.1"/>
    <property type="molecule type" value="Genomic_DNA"/>
</dbReference>
<evidence type="ECO:0000313" key="3">
    <source>
        <dbReference type="Proteomes" id="UP001176941"/>
    </source>
</evidence>
<organism evidence="2 3">
    <name type="scientific">Rangifer tarandus platyrhynchus</name>
    <name type="common">Svalbard reindeer</name>
    <dbReference type="NCBI Taxonomy" id="3082113"/>
    <lineage>
        <taxon>Eukaryota</taxon>
        <taxon>Metazoa</taxon>
        <taxon>Chordata</taxon>
        <taxon>Craniata</taxon>
        <taxon>Vertebrata</taxon>
        <taxon>Euteleostomi</taxon>
        <taxon>Mammalia</taxon>
        <taxon>Eutheria</taxon>
        <taxon>Laurasiatheria</taxon>
        <taxon>Artiodactyla</taxon>
        <taxon>Ruminantia</taxon>
        <taxon>Pecora</taxon>
        <taxon>Cervidae</taxon>
        <taxon>Odocoileinae</taxon>
        <taxon>Rangifer</taxon>
    </lineage>
</organism>
<evidence type="ECO:0000313" key="2">
    <source>
        <dbReference type="EMBL" id="CAI9165828.1"/>
    </source>
</evidence>